<evidence type="ECO:0000313" key="6">
    <source>
        <dbReference type="EMBL" id="KAA5834956.1"/>
    </source>
</evidence>
<sequence>MADMGTPRIGTALRRTLGGPVFCGLGTGAQNRSRNLAPRRGGGAGGFMFTEGRKSGGRHEKDGEVSRMSAELDMRYAPELQKLVDEAHDLIPLLRAGSARGEEDRTLVAECADALRDAGFFRMNVPERFGGDELDIRSQVAIIAEIGRGDASAGWLVSITSAAESLGALLPEEGAKEVFGASPDVYVCANGGNHTATATRVSGGYRVSGRFPTISGCEIGDWMILAVVPVVADGEPTGELLSMAAPPRAGRIDRTWNVAGMQATGSHTVEYDELFVPDSRTVAHGVSPEGGLTNFPSLESFAAVAHRSIASLVGAAHGALDTVRATLDKGKPLVDTIYTNSLESPVVQQWLGQATHHVDTAYQHLLTAADIYDAARAAGSMSREDRTRARMHGTSALEAARQAVLKCVDLGGTSGFSSTNPLQRYWRDFEVGSHHIHFSKFVSFEDYSRSLLGTEPAVSVIH</sequence>
<feature type="domain" description="Acyl-CoA dehydrogenase/oxidase N-terminal" evidence="4">
    <location>
        <begin position="102"/>
        <end position="162"/>
    </location>
</feature>
<evidence type="ECO:0000259" key="4">
    <source>
        <dbReference type="Pfam" id="PF02771"/>
    </source>
</evidence>
<feature type="domain" description="Acyl-CoA dehydrogenase C-terminal" evidence="5">
    <location>
        <begin position="311"/>
        <end position="439"/>
    </location>
</feature>
<evidence type="ECO:0000313" key="7">
    <source>
        <dbReference type="Proteomes" id="UP000323946"/>
    </source>
</evidence>
<feature type="region of interest" description="Disordered" evidence="3">
    <location>
        <begin position="28"/>
        <end position="63"/>
    </location>
</feature>
<dbReference type="GO" id="GO:0005737">
    <property type="term" value="C:cytoplasm"/>
    <property type="evidence" value="ECO:0007669"/>
    <property type="project" value="TreeGrafter"/>
</dbReference>
<evidence type="ECO:0000256" key="2">
    <source>
        <dbReference type="ARBA" id="ARBA00049661"/>
    </source>
</evidence>
<protein>
    <recommendedName>
        <fullName evidence="8">Acyl-CoA dehydrogenase</fullName>
    </recommendedName>
</protein>
<dbReference type="PANTHER" id="PTHR48083">
    <property type="entry name" value="MEDIUM-CHAIN SPECIFIC ACYL-COA DEHYDROGENASE, MITOCHONDRIAL-RELATED"/>
    <property type="match status" value="1"/>
</dbReference>
<dbReference type="AlphaFoldDB" id="A0A5M7BXH6"/>
<dbReference type="Gene3D" id="2.40.110.10">
    <property type="entry name" value="Butyryl-CoA Dehydrogenase, subunit A, domain 2"/>
    <property type="match status" value="1"/>
</dbReference>
<dbReference type="InterPro" id="IPR050741">
    <property type="entry name" value="Acyl-CoA_dehydrogenase"/>
</dbReference>
<keyword evidence="7" id="KW-1185">Reference proteome</keyword>
<dbReference type="EMBL" id="VWPH01000004">
    <property type="protein sequence ID" value="KAA5834956.1"/>
    <property type="molecule type" value="Genomic_DNA"/>
</dbReference>
<keyword evidence="1" id="KW-0560">Oxidoreductase</keyword>
<comment type="caution">
    <text evidence="6">The sequence shown here is derived from an EMBL/GenBank/DDBJ whole genome shotgun (WGS) entry which is preliminary data.</text>
</comment>
<dbReference type="InterPro" id="IPR046373">
    <property type="entry name" value="Acyl-CoA_Oxase/DH_mid-dom_sf"/>
</dbReference>
<dbReference type="InterPro" id="IPR036250">
    <property type="entry name" value="AcylCo_DH-like_C"/>
</dbReference>
<evidence type="ECO:0000259" key="5">
    <source>
        <dbReference type="Pfam" id="PF08028"/>
    </source>
</evidence>
<dbReference type="PANTHER" id="PTHR48083:SF19">
    <property type="entry name" value="FLAVIN-DEPENDENT MONOOXYGENASE, OXYGENASE SUBUNIT HSAA"/>
    <property type="match status" value="1"/>
</dbReference>
<dbReference type="InterPro" id="IPR009100">
    <property type="entry name" value="AcylCoA_DH/oxidase_NM_dom_sf"/>
</dbReference>
<dbReference type="GO" id="GO:0003995">
    <property type="term" value="F:acyl-CoA dehydrogenase activity"/>
    <property type="evidence" value="ECO:0007669"/>
    <property type="project" value="TreeGrafter"/>
</dbReference>
<dbReference type="Gene3D" id="1.10.540.10">
    <property type="entry name" value="Acyl-CoA dehydrogenase/oxidase, N-terminal domain"/>
    <property type="match status" value="1"/>
</dbReference>
<gene>
    <name evidence="6" type="ORF">F1721_09075</name>
</gene>
<dbReference type="Proteomes" id="UP000323946">
    <property type="component" value="Unassembled WGS sequence"/>
</dbReference>
<dbReference type="OrthoDB" id="3402961at2"/>
<dbReference type="Pfam" id="PF02771">
    <property type="entry name" value="Acyl-CoA_dh_N"/>
    <property type="match status" value="1"/>
</dbReference>
<dbReference type="InterPro" id="IPR013786">
    <property type="entry name" value="AcylCoA_DH/ox_N"/>
</dbReference>
<comment type="similarity">
    <text evidence="2">Belongs to the HpaH/HsaA monooxygenase family.</text>
</comment>
<dbReference type="InterPro" id="IPR013107">
    <property type="entry name" value="Acyl-CoA_DH_C"/>
</dbReference>
<dbReference type="Pfam" id="PF08028">
    <property type="entry name" value="Acyl-CoA_dh_2"/>
    <property type="match status" value="1"/>
</dbReference>
<proteinExistence type="inferred from homology"/>
<dbReference type="SUPFAM" id="SSF56645">
    <property type="entry name" value="Acyl-CoA dehydrogenase NM domain-like"/>
    <property type="match status" value="1"/>
</dbReference>
<dbReference type="Gene3D" id="1.20.140.10">
    <property type="entry name" value="Butyryl-CoA Dehydrogenase, subunit A, domain 3"/>
    <property type="match status" value="1"/>
</dbReference>
<dbReference type="InterPro" id="IPR037069">
    <property type="entry name" value="AcylCoA_DH/ox_N_sf"/>
</dbReference>
<dbReference type="GO" id="GO:0050660">
    <property type="term" value="F:flavin adenine dinucleotide binding"/>
    <property type="evidence" value="ECO:0007669"/>
    <property type="project" value="InterPro"/>
</dbReference>
<evidence type="ECO:0000256" key="3">
    <source>
        <dbReference type="SAM" id="MobiDB-lite"/>
    </source>
</evidence>
<evidence type="ECO:0000256" key="1">
    <source>
        <dbReference type="ARBA" id="ARBA00023002"/>
    </source>
</evidence>
<dbReference type="SUPFAM" id="SSF47203">
    <property type="entry name" value="Acyl-CoA dehydrogenase C-terminal domain-like"/>
    <property type="match status" value="1"/>
</dbReference>
<evidence type="ECO:0008006" key="8">
    <source>
        <dbReference type="Google" id="ProtNLM"/>
    </source>
</evidence>
<name>A0A5M7BXH6_SACHI</name>
<accession>A0A5M7BXH6</accession>
<dbReference type="GO" id="GO:0033539">
    <property type="term" value="P:fatty acid beta-oxidation using acyl-CoA dehydrogenase"/>
    <property type="evidence" value="ECO:0007669"/>
    <property type="project" value="TreeGrafter"/>
</dbReference>
<feature type="compositionally biased region" description="Basic and acidic residues" evidence="3">
    <location>
        <begin position="51"/>
        <end position="63"/>
    </location>
</feature>
<dbReference type="GO" id="GO:0016712">
    <property type="term" value="F:oxidoreductase activity, acting on paired donors, with incorporation or reduction of molecular oxygen, reduced flavin or flavoprotein as one donor, and incorporation of one atom of oxygen"/>
    <property type="evidence" value="ECO:0007669"/>
    <property type="project" value="TreeGrafter"/>
</dbReference>
<organism evidence="6 7">
    <name type="scientific">Saccharopolyspora hirsuta</name>
    <dbReference type="NCBI Taxonomy" id="1837"/>
    <lineage>
        <taxon>Bacteria</taxon>
        <taxon>Bacillati</taxon>
        <taxon>Actinomycetota</taxon>
        <taxon>Actinomycetes</taxon>
        <taxon>Pseudonocardiales</taxon>
        <taxon>Pseudonocardiaceae</taxon>
        <taxon>Saccharopolyspora</taxon>
    </lineage>
</organism>
<reference evidence="6 7" key="1">
    <citation type="submission" date="2019-09" db="EMBL/GenBank/DDBJ databases">
        <title>Draft genome sequence of the thermophilic Saccharopolyspora hirsuta VKM Ac-666T.</title>
        <authorList>
            <person name="Lobastova T.G."/>
            <person name="Fokina V."/>
            <person name="Bragin E.Y."/>
            <person name="Shtratnikova V.Y."/>
            <person name="Starodumova I.P."/>
            <person name="Tarlachkov S.V."/>
            <person name="Donova M.V."/>
        </authorList>
    </citation>
    <scope>NUCLEOTIDE SEQUENCE [LARGE SCALE GENOMIC DNA]</scope>
    <source>
        <strain evidence="6 7">VKM Ac-666</strain>
    </source>
</reference>